<comment type="subcellular location">
    <subcellularLocation>
        <location evidence="1">Nucleus</location>
    </subcellularLocation>
</comment>
<dbReference type="InterPro" id="IPR021858">
    <property type="entry name" value="Fun_TF"/>
</dbReference>
<evidence type="ECO:0000313" key="4">
    <source>
        <dbReference type="Proteomes" id="UP001334248"/>
    </source>
</evidence>
<gene>
    <name evidence="3" type="ORF">PMZ80_008739</name>
</gene>
<proteinExistence type="predicted"/>
<dbReference type="Pfam" id="PF11951">
    <property type="entry name" value="Fungal_trans_2"/>
    <property type="match status" value="1"/>
</dbReference>
<dbReference type="PANTHER" id="PTHR37534">
    <property type="entry name" value="TRANSCRIPTIONAL ACTIVATOR PROTEIN UGA3"/>
    <property type="match status" value="1"/>
</dbReference>
<reference evidence="3 4" key="1">
    <citation type="journal article" date="2023" name="Res Sq">
        <title>Genomic and morphological characterization of Knufia obscura isolated from the Mars 2020 spacecraft assembly facility.</title>
        <authorList>
            <person name="Chander A.M."/>
            <person name="Teixeira M.M."/>
            <person name="Singh N.K."/>
            <person name="Williams M.P."/>
            <person name="Parker C.W."/>
            <person name="Leo P."/>
            <person name="Stajich J.E."/>
            <person name="Torok T."/>
            <person name="Tighe S."/>
            <person name="Mason C.E."/>
            <person name="Venkateswaran K."/>
        </authorList>
    </citation>
    <scope>NUCLEOTIDE SEQUENCE [LARGE SCALE GENOMIC DNA]</scope>
    <source>
        <strain evidence="3 4">CCFEE 5817</strain>
    </source>
</reference>
<evidence type="ECO:0000256" key="2">
    <source>
        <dbReference type="ARBA" id="ARBA00023242"/>
    </source>
</evidence>
<keyword evidence="4" id="KW-1185">Reference proteome</keyword>
<dbReference type="RefSeq" id="XP_064727525.1">
    <property type="nucleotide sequence ID" value="XM_064877138.1"/>
</dbReference>
<sequence length="295" mass="32956">MARGTSGLPDDASSLRRDILAAILMQVTVGIANGSNEVRPHITYAFHLFKELGYVRGRPDSAIGLVLVQRMTCLDILSSIFWRRRPFLPVSFWFFDDQSEILDSAPTFQETTGCPQWLISLLARISHLAADHTEGVQHDTLMSQAYEAESDLIFAARTKLRCSTEIPAEHEHLYTVGRCFYWSAIILLQRRVFQDAQDSDRVQSALANLIELMEGLPIGCGPDSSLSLPLYVAAEQAIEAQHRARIRMKSCRLTSKYPAKAREAMTAAFEALWRTSPYESGPASDQIKDGAVFIC</sequence>
<dbReference type="EMBL" id="JAVHJV010000011">
    <property type="protein sequence ID" value="KAK5939435.1"/>
    <property type="molecule type" value="Genomic_DNA"/>
</dbReference>
<evidence type="ECO:0000256" key="1">
    <source>
        <dbReference type="ARBA" id="ARBA00004123"/>
    </source>
</evidence>
<dbReference type="Proteomes" id="UP001334248">
    <property type="component" value="Unassembled WGS sequence"/>
</dbReference>
<comment type="caution">
    <text evidence="3">The sequence shown here is derived from an EMBL/GenBank/DDBJ whole genome shotgun (WGS) entry which is preliminary data.</text>
</comment>
<evidence type="ECO:0000313" key="3">
    <source>
        <dbReference type="EMBL" id="KAK5939435.1"/>
    </source>
</evidence>
<dbReference type="PANTHER" id="PTHR37534:SF46">
    <property type="entry name" value="ZN(II)2CYS6 TRANSCRIPTION FACTOR (EUROFUNG)"/>
    <property type="match status" value="1"/>
</dbReference>
<keyword evidence="2" id="KW-0539">Nucleus</keyword>
<protein>
    <submittedName>
        <fullName evidence="3">Uncharacterized protein</fullName>
    </submittedName>
</protein>
<accession>A0ABR0RFS8</accession>
<dbReference type="GeneID" id="90002188"/>
<name>A0ABR0RFS8_9EURO</name>
<organism evidence="3 4">
    <name type="scientific">Knufia obscura</name>
    <dbReference type="NCBI Taxonomy" id="1635080"/>
    <lineage>
        <taxon>Eukaryota</taxon>
        <taxon>Fungi</taxon>
        <taxon>Dikarya</taxon>
        <taxon>Ascomycota</taxon>
        <taxon>Pezizomycotina</taxon>
        <taxon>Eurotiomycetes</taxon>
        <taxon>Chaetothyriomycetidae</taxon>
        <taxon>Chaetothyriales</taxon>
        <taxon>Trichomeriaceae</taxon>
        <taxon>Knufia</taxon>
    </lineage>
</organism>